<name>A0AAE0QYU7_9TELE</name>
<keyword evidence="2" id="KW-1185">Reference proteome</keyword>
<protein>
    <submittedName>
        <fullName evidence="1">Uncharacterized protein</fullName>
    </submittedName>
</protein>
<evidence type="ECO:0000313" key="2">
    <source>
        <dbReference type="Proteomes" id="UP001274896"/>
    </source>
</evidence>
<proteinExistence type="predicted"/>
<comment type="caution">
    <text evidence="1">The sequence shown here is derived from an EMBL/GenBank/DDBJ whole genome shotgun (WGS) entry which is preliminary data.</text>
</comment>
<dbReference type="EMBL" id="JAUCMX010000008">
    <property type="protein sequence ID" value="KAK3537529.1"/>
    <property type="molecule type" value="Genomic_DNA"/>
</dbReference>
<gene>
    <name evidence="1" type="ORF">QTP70_012751</name>
</gene>
<evidence type="ECO:0000313" key="1">
    <source>
        <dbReference type="EMBL" id="KAK3537529.1"/>
    </source>
</evidence>
<accession>A0AAE0QYU7</accession>
<dbReference type="Proteomes" id="UP001274896">
    <property type="component" value="Unassembled WGS sequence"/>
</dbReference>
<sequence>MLLLQQPWSPSLPLPRETLIDSGVVVNLINSTLLEKLQLSTIPCTPPLRVMAVNNEPIGKGYLYLKTKPLMLTIGLFHTEQITMMTMRLCHQLPHSSYHPGATLVTAPRPLNLLEEQRTHMLVTSMLQILHLCRSTSSMPHYDR</sequence>
<organism evidence="1 2">
    <name type="scientific">Hemibagrus guttatus</name>
    <dbReference type="NCBI Taxonomy" id="175788"/>
    <lineage>
        <taxon>Eukaryota</taxon>
        <taxon>Metazoa</taxon>
        <taxon>Chordata</taxon>
        <taxon>Craniata</taxon>
        <taxon>Vertebrata</taxon>
        <taxon>Euteleostomi</taxon>
        <taxon>Actinopterygii</taxon>
        <taxon>Neopterygii</taxon>
        <taxon>Teleostei</taxon>
        <taxon>Ostariophysi</taxon>
        <taxon>Siluriformes</taxon>
        <taxon>Bagridae</taxon>
        <taxon>Hemibagrus</taxon>
    </lineage>
</organism>
<reference evidence="1" key="1">
    <citation type="submission" date="2023-06" db="EMBL/GenBank/DDBJ databases">
        <title>Male Hemibagrus guttatus genome.</title>
        <authorList>
            <person name="Bian C."/>
        </authorList>
    </citation>
    <scope>NUCLEOTIDE SEQUENCE</scope>
    <source>
        <strain evidence="1">Male_cb2023</strain>
        <tissue evidence="1">Muscle</tissue>
    </source>
</reference>
<dbReference type="AlphaFoldDB" id="A0AAE0QYU7"/>